<keyword evidence="1" id="KW-0732">Signal</keyword>
<sequence length="186" mass="20964">MAAARFAVILLMASLFVDTSVAVTYTSKLIHRFSDEAKSFWASRNGNVSWPKQRSVDFFRRLLSSDAKRQKLKIGSQNKLLVPSEGSETLFYGNAMTWDGNGNVSTDSMETKGNFVPWLQWGHLEVSKATLMMPSTLAANPQVPSDLVQDHDSFERPMCKSYVVKSRRGRMVPYGCDAMWHYNAVK</sequence>
<dbReference type="OrthoDB" id="1747528at2759"/>
<evidence type="ECO:0000313" key="2">
    <source>
        <dbReference type="EMBL" id="GFZ10012.1"/>
    </source>
</evidence>
<keyword evidence="3" id="KW-1185">Reference proteome</keyword>
<comment type="caution">
    <text evidence="2">The sequence shown here is derived from an EMBL/GenBank/DDBJ whole genome shotgun (WGS) entry which is preliminary data.</text>
</comment>
<evidence type="ECO:0000256" key="1">
    <source>
        <dbReference type="SAM" id="SignalP"/>
    </source>
</evidence>
<accession>A0A7J0GGY8</accession>
<gene>
    <name evidence="2" type="ORF">Acr_21g0006110</name>
</gene>
<evidence type="ECO:0000313" key="3">
    <source>
        <dbReference type="Proteomes" id="UP000585474"/>
    </source>
</evidence>
<name>A0A7J0GGY8_9ERIC</name>
<dbReference type="AlphaFoldDB" id="A0A7J0GGY8"/>
<proteinExistence type="predicted"/>
<protein>
    <submittedName>
        <fullName evidence="2">Uncharacterized protein</fullName>
    </submittedName>
</protein>
<organism evidence="2 3">
    <name type="scientific">Actinidia rufa</name>
    <dbReference type="NCBI Taxonomy" id="165716"/>
    <lineage>
        <taxon>Eukaryota</taxon>
        <taxon>Viridiplantae</taxon>
        <taxon>Streptophyta</taxon>
        <taxon>Embryophyta</taxon>
        <taxon>Tracheophyta</taxon>
        <taxon>Spermatophyta</taxon>
        <taxon>Magnoliopsida</taxon>
        <taxon>eudicotyledons</taxon>
        <taxon>Gunneridae</taxon>
        <taxon>Pentapetalae</taxon>
        <taxon>asterids</taxon>
        <taxon>Ericales</taxon>
        <taxon>Actinidiaceae</taxon>
        <taxon>Actinidia</taxon>
    </lineage>
</organism>
<dbReference type="Proteomes" id="UP000585474">
    <property type="component" value="Unassembled WGS sequence"/>
</dbReference>
<reference evidence="2 3" key="1">
    <citation type="submission" date="2019-07" db="EMBL/GenBank/DDBJ databases">
        <title>De Novo Assembly of kiwifruit Actinidia rufa.</title>
        <authorList>
            <person name="Sugita-Konishi S."/>
            <person name="Sato K."/>
            <person name="Mori E."/>
            <person name="Abe Y."/>
            <person name="Kisaki G."/>
            <person name="Hamano K."/>
            <person name="Suezawa K."/>
            <person name="Otani M."/>
            <person name="Fukuda T."/>
            <person name="Manabe T."/>
            <person name="Gomi K."/>
            <person name="Tabuchi M."/>
            <person name="Akimitsu K."/>
            <person name="Kataoka I."/>
        </authorList>
    </citation>
    <scope>NUCLEOTIDE SEQUENCE [LARGE SCALE GENOMIC DNA]</scope>
    <source>
        <strain evidence="3">cv. Fuchu</strain>
    </source>
</reference>
<feature type="signal peptide" evidence="1">
    <location>
        <begin position="1"/>
        <end position="22"/>
    </location>
</feature>
<feature type="chain" id="PRO_5029655034" evidence="1">
    <location>
        <begin position="23"/>
        <end position="186"/>
    </location>
</feature>
<dbReference type="EMBL" id="BJWL01000021">
    <property type="protein sequence ID" value="GFZ10012.1"/>
    <property type="molecule type" value="Genomic_DNA"/>
</dbReference>